<evidence type="ECO:0000313" key="2">
    <source>
        <dbReference type="Proteomes" id="UP001732700"/>
    </source>
</evidence>
<evidence type="ECO:0000313" key="1">
    <source>
        <dbReference type="EnsemblPlants" id="AVESA.00010b.r2.7CG0661560.1.CDS"/>
    </source>
</evidence>
<dbReference type="EnsemblPlants" id="AVESA.00010b.r2.7CG0661560.1">
    <property type="protein sequence ID" value="AVESA.00010b.r2.7CG0661560.1.CDS"/>
    <property type="gene ID" value="AVESA.00010b.r2.7CG0661560"/>
</dbReference>
<reference evidence="1" key="1">
    <citation type="submission" date="2021-05" db="EMBL/GenBank/DDBJ databases">
        <authorList>
            <person name="Scholz U."/>
            <person name="Mascher M."/>
            <person name="Fiebig A."/>
        </authorList>
    </citation>
    <scope>NUCLEOTIDE SEQUENCE [LARGE SCALE GENOMIC DNA]</scope>
</reference>
<protein>
    <submittedName>
        <fullName evidence="1">Uncharacterized protein</fullName>
    </submittedName>
</protein>
<proteinExistence type="predicted"/>
<name>A0ACD6A149_AVESA</name>
<accession>A0ACD6A149</accession>
<keyword evidence="2" id="KW-1185">Reference proteome</keyword>
<reference evidence="1" key="2">
    <citation type="submission" date="2025-09" db="UniProtKB">
        <authorList>
            <consortium name="EnsemblPlants"/>
        </authorList>
    </citation>
    <scope>IDENTIFICATION</scope>
</reference>
<organism evidence="1 2">
    <name type="scientific">Avena sativa</name>
    <name type="common">Oat</name>
    <dbReference type="NCBI Taxonomy" id="4498"/>
    <lineage>
        <taxon>Eukaryota</taxon>
        <taxon>Viridiplantae</taxon>
        <taxon>Streptophyta</taxon>
        <taxon>Embryophyta</taxon>
        <taxon>Tracheophyta</taxon>
        <taxon>Spermatophyta</taxon>
        <taxon>Magnoliopsida</taxon>
        <taxon>Liliopsida</taxon>
        <taxon>Poales</taxon>
        <taxon>Poaceae</taxon>
        <taxon>BOP clade</taxon>
        <taxon>Pooideae</taxon>
        <taxon>Poodae</taxon>
        <taxon>Poeae</taxon>
        <taxon>Poeae Chloroplast Group 1 (Aveneae type)</taxon>
        <taxon>Aveninae</taxon>
        <taxon>Avena</taxon>
    </lineage>
</organism>
<sequence>MEIHTTLVSFRGCAPAGSTLYATTSYLLIKSPSPKKNKERNFFLLPSRHAMMHCCARTHAVVLLLMAVLALPLAAAQPWPLCDSSSGNYSAGSTYETNLLNLIVTLRQNASSSPSLFASGALGTAPNTVYGLMLCRGDVSASDCANCGTSALQNAGTACDRLIRDVALCNNQCYVRLSNINFLASTNNSGEIRLRSGTNISSSDVVGYNRAVTGLLNATLQYAVDNTTRLFATGEWTGPDPGFSPIFSAAQCAADLSAAQCRSCLQDLLGQWWVSFDRNDEGARIAGARCSLRSELGHVPFYTGAAMLQLPTKAAAPGPAPTVVPGPKEGKNTSGSRLVGIILPILGVAVIAAISLCAWSSIRRKRRSRRPALSTQSHTVDDLESVKSSLLSLSSLQDATNNFDESNKLGEGGFGTVYKGVLSGLEVAVKRLSKGSNQGLEELKNELVLVAKLHHKNLVRLVGFSLEGGERLLVYEYMPNKSLDTILFDPEERTRLDWALRYKIIEGVARGLQYLHEDSQKKIVHRDLKASNVLLDAEMIPKIGDFGLARLFGQDQTREVTGRIVGTFGYMSPEYVMRGQYSIKSDVYSFGILLIEIVTGRRNNGSYLPDENEDLISIVWKHWAEGTIAEMVDFSLGRNYPGAEVLKCVHVGFLCLQQNPADRPTMSEIMVMLNNDATGSLPVATRPTFFLDGSSVFSHGTTSPLYTDSLTTGR</sequence>
<dbReference type="Proteomes" id="UP001732700">
    <property type="component" value="Chromosome 7C"/>
</dbReference>